<keyword evidence="8 11" id="KW-1133">Transmembrane helix</keyword>
<feature type="domain" description="PDZ" evidence="12">
    <location>
        <begin position="230"/>
        <end position="298"/>
    </location>
</feature>
<comment type="similarity">
    <text evidence="3 11">Belongs to the peptidase M50B family.</text>
</comment>
<dbReference type="InterPro" id="IPR004387">
    <property type="entry name" value="Pept_M50_Zn"/>
</dbReference>
<evidence type="ECO:0000256" key="1">
    <source>
        <dbReference type="ARBA" id="ARBA00001947"/>
    </source>
</evidence>
<evidence type="ECO:0000256" key="2">
    <source>
        <dbReference type="ARBA" id="ARBA00004141"/>
    </source>
</evidence>
<evidence type="ECO:0000313" key="13">
    <source>
        <dbReference type="EMBL" id="KEY91510.1"/>
    </source>
</evidence>
<keyword evidence="5 11" id="KW-0812">Transmembrane</keyword>
<keyword evidence="7 11" id="KW-0862">Zinc</keyword>
<dbReference type="EMBL" id="JGVK01000006">
    <property type="protein sequence ID" value="KEY91510.1"/>
    <property type="molecule type" value="Genomic_DNA"/>
</dbReference>
<dbReference type="GO" id="GO:0006508">
    <property type="term" value="P:proteolysis"/>
    <property type="evidence" value="ECO:0007669"/>
    <property type="project" value="UniProtKB-KW"/>
</dbReference>
<evidence type="ECO:0000259" key="12">
    <source>
        <dbReference type="PROSITE" id="PS50106"/>
    </source>
</evidence>
<dbReference type="GO" id="GO:0004222">
    <property type="term" value="F:metalloendopeptidase activity"/>
    <property type="evidence" value="ECO:0007669"/>
    <property type="project" value="InterPro"/>
</dbReference>
<dbReference type="CDD" id="cd06163">
    <property type="entry name" value="S2P-M50_PDZ_RseP-like"/>
    <property type="match status" value="1"/>
</dbReference>
<dbReference type="GO" id="GO:0046872">
    <property type="term" value="F:metal ion binding"/>
    <property type="evidence" value="ECO:0007669"/>
    <property type="project" value="UniProtKB-KW"/>
</dbReference>
<protein>
    <recommendedName>
        <fullName evidence="11">Zinc metalloprotease</fullName>
        <ecNumber evidence="11">3.4.24.-</ecNumber>
    </recommendedName>
</protein>
<gene>
    <name evidence="13" type="ORF">CF67_14129</name>
</gene>
<sequence>MWAILMTNIFWNVASFVIALGILVIVHEFGHFTVARYFGVKIEKVSIGLGRSIFKKIGKDGTEYTLSIIPLGGYVQMLDSRVHKLKPKNYHVAFDKKTLWKRAMIVAAGPALNFVFAIFAYWLVFLVGIPAVKPIIGSVEPVSIAADAGLKSGMEIIAISDKRTEDWESVNVELISHVGNERVALTVRSMNEIDLKERKILDLSSWNFGAGEKSVMESLGFVPYMPKVLVTLLSVSKGGAGDKAGLRVGDTLLSINGLSIHHNWNRVVRMIELHPNQTLSLTIERDGEILKLALIPDGKKNNQGEIVGFAGIVPKIAEWPESHRFEQRYSAIQSILKSIEKTKQVFSLTIGILKKLIIGDIGLDNLSGPISIAQSAGVTAAYGFVYFLSFLALMSINLFVINLLPFPMLDGGHLLFLSIEAVIRRPLSENTQKIGHYIGGAIIFSLTIIAILNDLNRL</sequence>
<dbReference type="InterPro" id="IPR041489">
    <property type="entry name" value="PDZ_6"/>
</dbReference>
<organism evidence="13 14">
    <name type="scientific">Candidatus Photodesmus blepharonis</name>
    <dbReference type="NCBI Taxonomy" id="1179155"/>
    <lineage>
        <taxon>Bacteria</taxon>
        <taxon>Pseudomonadati</taxon>
        <taxon>Pseudomonadota</taxon>
        <taxon>Gammaproteobacteria</taxon>
        <taxon>Vibrionales</taxon>
        <taxon>Vibrionaceae</taxon>
        <taxon>Candidatus Photodesmus</taxon>
    </lineage>
</organism>
<dbReference type="NCBIfam" id="TIGR00054">
    <property type="entry name" value="RIP metalloprotease RseP"/>
    <property type="match status" value="1"/>
</dbReference>
<keyword evidence="10 11" id="KW-0472">Membrane</keyword>
<keyword evidence="11" id="KW-0479">Metal-binding</keyword>
<evidence type="ECO:0000256" key="4">
    <source>
        <dbReference type="ARBA" id="ARBA00022670"/>
    </source>
</evidence>
<dbReference type="AlphaFoldDB" id="A0A084CNY1"/>
<dbReference type="PROSITE" id="PS50106">
    <property type="entry name" value="PDZ"/>
    <property type="match status" value="1"/>
</dbReference>
<name>A0A084CNY1_9GAMM</name>
<dbReference type="Gene3D" id="2.30.42.10">
    <property type="match status" value="2"/>
</dbReference>
<feature type="transmembrane region" description="Helical" evidence="11">
    <location>
        <begin position="6"/>
        <end position="26"/>
    </location>
</feature>
<dbReference type="STRING" id="1179155.CF67_14129"/>
<feature type="transmembrane region" description="Helical" evidence="11">
    <location>
        <begin position="380"/>
        <end position="404"/>
    </location>
</feature>
<keyword evidence="4 13" id="KW-0645">Protease</keyword>
<dbReference type="SUPFAM" id="SSF50156">
    <property type="entry name" value="PDZ domain-like"/>
    <property type="match status" value="2"/>
</dbReference>
<dbReference type="InterPro" id="IPR036034">
    <property type="entry name" value="PDZ_sf"/>
</dbReference>
<evidence type="ECO:0000256" key="7">
    <source>
        <dbReference type="ARBA" id="ARBA00022833"/>
    </source>
</evidence>
<proteinExistence type="inferred from homology"/>
<feature type="transmembrane region" description="Helical" evidence="11">
    <location>
        <begin position="434"/>
        <end position="452"/>
    </location>
</feature>
<dbReference type="Proteomes" id="UP000053784">
    <property type="component" value="Unassembled WGS sequence"/>
</dbReference>
<evidence type="ECO:0000256" key="11">
    <source>
        <dbReference type="RuleBase" id="RU362031"/>
    </source>
</evidence>
<reference evidence="13 14" key="1">
    <citation type="submission" date="2014-03" db="EMBL/GenBank/DDBJ databases">
        <title>Selection and divergence in the genomes of co-occurring obligate luminous symbionts with specific hosts.</title>
        <authorList>
            <person name="Hendry T.A."/>
            <person name="de Wet J.R."/>
            <person name="Dunlap P.V."/>
        </authorList>
    </citation>
    <scope>NUCLEOTIDE SEQUENCE [LARGE SCALE GENOMIC DNA]</scope>
    <source>
        <strain evidence="13 14">Ppalp.1</strain>
    </source>
</reference>
<keyword evidence="6 11" id="KW-0378">Hydrolase</keyword>
<comment type="subcellular location">
    <subcellularLocation>
        <location evidence="2">Membrane</location>
        <topology evidence="2">Multi-pass membrane protein</topology>
    </subcellularLocation>
</comment>
<dbReference type="GO" id="GO:0016020">
    <property type="term" value="C:membrane"/>
    <property type="evidence" value="ECO:0007669"/>
    <property type="project" value="UniProtKB-SubCell"/>
</dbReference>
<keyword evidence="9 11" id="KW-0482">Metalloprotease</keyword>
<evidence type="ECO:0000256" key="10">
    <source>
        <dbReference type="ARBA" id="ARBA00023136"/>
    </source>
</evidence>
<dbReference type="SMART" id="SM00228">
    <property type="entry name" value="PDZ"/>
    <property type="match status" value="2"/>
</dbReference>
<dbReference type="InterPro" id="IPR008915">
    <property type="entry name" value="Peptidase_M50"/>
</dbReference>
<evidence type="ECO:0000256" key="8">
    <source>
        <dbReference type="ARBA" id="ARBA00022989"/>
    </source>
</evidence>
<dbReference type="CDD" id="cd23082">
    <property type="entry name" value="cpPDZ1_EcRseP-like"/>
    <property type="match status" value="1"/>
</dbReference>
<comment type="caution">
    <text evidence="13">The sequence shown here is derived from an EMBL/GenBank/DDBJ whole genome shotgun (WGS) entry which is preliminary data.</text>
</comment>
<dbReference type="eggNOG" id="COG0750">
    <property type="taxonomic scope" value="Bacteria"/>
</dbReference>
<evidence type="ECO:0000256" key="3">
    <source>
        <dbReference type="ARBA" id="ARBA00007931"/>
    </source>
</evidence>
<dbReference type="PANTHER" id="PTHR42837">
    <property type="entry name" value="REGULATOR OF SIGMA-E PROTEASE RSEP"/>
    <property type="match status" value="1"/>
</dbReference>
<evidence type="ECO:0000313" key="14">
    <source>
        <dbReference type="Proteomes" id="UP000053784"/>
    </source>
</evidence>
<evidence type="ECO:0000256" key="5">
    <source>
        <dbReference type="ARBA" id="ARBA00022692"/>
    </source>
</evidence>
<dbReference type="Pfam" id="PF17820">
    <property type="entry name" value="PDZ_6"/>
    <property type="match status" value="1"/>
</dbReference>
<comment type="cofactor">
    <cofactor evidence="1 11">
        <name>Zn(2+)</name>
        <dbReference type="ChEBI" id="CHEBI:29105"/>
    </cofactor>
</comment>
<dbReference type="EC" id="3.4.24.-" evidence="11"/>
<evidence type="ECO:0000256" key="6">
    <source>
        <dbReference type="ARBA" id="ARBA00022801"/>
    </source>
</evidence>
<dbReference type="InterPro" id="IPR001478">
    <property type="entry name" value="PDZ"/>
</dbReference>
<dbReference type="PANTHER" id="PTHR42837:SF2">
    <property type="entry name" value="MEMBRANE METALLOPROTEASE ARASP2, CHLOROPLASTIC-RELATED"/>
    <property type="match status" value="1"/>
</dbReference>
<feature type="transmembrane region" description="Helical" evidence="11">
    <location>
        <begin position="103"/>
        <end position="124"/>
    </location>
</feature>
<dbReference type="NCBIfam" id="NF008046">
    <property type="entry name" value="PRK10779.1"/>
    <property type="match status" value="1"/>
</dbReference>
<evidence type="ECO:0000256" key="9">
    <source>
        <dbReference type="ARBA" id="ARBA00023049"/>
    </source>
</evidence>
<accession>A0A084CNY1</accession>
<keyword evidence="14" id="KW-1185">Reference proteome</keyword>
<dbReference type="Pfam" id="PF02163">
    <property type="entry name" value="Peptidase_M50"/>
    <property type="match status" value="1"/>
</dbReference>